<gene>
    <name evidence="7" type="ORF">H103_00262</name>
</gene>
<keyword evidence="5" id="KW-0687">Ribonucleoprotein</keyword>
<dbReference type="HOGENOM" id="CLU_131037_0_0_1"/>
<dbReference type="Proteomes" id="UP000023758">
    <property type="component" value="Unassembled WGS sequence"/>
</dbReference>
<evidence type="ECO:0000256" key="4">
    <source>
        <dbReference type="ARBA" id="ARBA00023128"/>
    </source>
</evidence>
<organism evidence="7">
    <name type="scientific">Trichophyton rubrum CBS 288.86</name>
    <dbReference type="NCBI Taxonomy" id="1215330"/>
    <lineage>
        <taxon>Eukaryota</taxon>
        <taxon>Fungi</taxon>
        <taxon>Dikarya</taxon>
        <taxon>Ascomycota</taxon>
        <taxon>Pezizomycotina</taxon>
        <taxon>Eurotiomycetes</taxon>
        <taxon>Eurotiomycetidae</taxon>
        <taxon>Onygenales</taxon>
        <taxon>Arthrodermataceae</taxon>
        <taxon>Trichophyton</taxon>
    </lineage>
</organism>
<reference evidence="7" key="1">
    <citation type="submission" date="2014-02" db="EMBL/GenBank/DDBJ databases">
        <title>The Genome Sequence of Trichophyton rubrum (morphotype fischeri) CBS 288.86.</title>
        <authorList>
            <consortium name="The Broad Institute Genomics Platform"/>
            <person name="Cuomo C.A."/>
            <person name="White T.C."/>
            <person name="Graser Y."/>
            <person name="Martinez-Rossi N."/>
            <person name="Heitman J."/>
            <person name="Young S.K."/>
            <person name="Zeng Q."/>
            <person name="Gargeya S."/>
            <person name="Abouelleil A."/>
            <person name="Alvarado L."/>
            <person name="Chapman S.B."/>
            <person name="Gainer-Dewar J."/>
            <person name="Goldberg J."/>
            <person name="Griggs A."/>
            <person name="Gujja S."/>
            <person name="Hansen M."/>
            <person name="Howarth C."/>
            <person name="Imamovic A."/>
            <person name="Larimer J."/>
            <person name="Martinez D."/>
            <person name="Murphy C."/>
            <person name="Pearson M.D."/>
            <person name="Persinoti G."/>
            <person name="Poon T."/>
            <person name="Priest M."/>
            <person name="Roberts A.D."/>
            <person name="Saif S."/>
            <person name="Shea T.D."/>
            <person name="Sykes S.N."/>
            <person name="Wortman J."/>
            <person name="Nusbaum C."/>
            <person name="Birren B."/>
        </authorList>
    </citation>
    <scope>NUCLEOTIDE SEQUENCE [LARGE SCALE GENOMIC DNA]</scope>
    <source>
        <strain evidence="7">CBS 288.86</strain>
    </source>
</reference>
<dbReference type="GO" id="GO:0005840">
    <property type="term" value="C:ribosome"/>
    <property type="evidence" value="ECO:0007669"/>
    <property type="project" value="UniProtKB-KW"/>
</dbReference>
<evidence type="ECO:0000256" key="3">
    <source>
        <dbReference type="ARBA" id="ARBA00022980"/>
    </source>
</evidence>
<sequence>MHHVIHQIRSFAVAEGRTLTDLQSHAEQAIQLTPTANYINTAVSFPYHSIYTTTTKYYIAGNEELKEQKIKKTKRRRRTKMSLPLRSITSFRTSFSPLSPLSRPCKLVLALLQTPTTASPSSAAHIKIDVKHLPKHSKQLPEMTVGFRNGKEVKLEVGKLRLSVGDVLEEVGRIGRLIEREESLKG</sequence>
<comment type="similarity">
    <text evidence="2">Belongs to the mitochondrion-specific ribosomal protein mL53 family.</text>
</comment>
<evidence type="ECO:0000256" key="6">
    <source>
        <dbReference type="ARBA" id="ARBA00035180"/>
    </source>
</evidence>
<evidence type="ECO:0000313" key="7">
    <source>
        <dbReference type="EMBL" id="EZF57470.1"/>
    </source>
</evidence>
<dbReference type="InterPro" id="IPR019716">
    <property type="entry name" value="Ribosomal_mL53"/>
</dbReference>
<dbReference type="GO" id="GO:0005739">
    <property type="term" value="C:mitochondrion"/>
    <property type="evidence" value="ECO:0007669"/>
    <property type="project" value="UniProtKB-SubCell"/>
</dbReference>
<dbReference type="OrthoDB" id="4136894at2759"/>
<keyword evidence="3" id="KW-0689">Ribosomal protein</keyword>
<protein>
    <recommendedName>
        <fullName evidence="6">Large ribosomal subunit protein mL53</fullName>
    </recommendedName>
</protein>
<proteinExistence type="inferred from homology"/>
<dbReference type="Pfam" id="PF10780">
    <property type="entry name" value="MRP_L53"/>
    <property type="match status" value="1"/>
</dbReference>
<dbReference type="GO" id="GO:1990904">
    <property type="term" value="C:ribonucleoprotein complex"/>
    <property type="evidence" value="ECO:0007669"/>
    <property type="project" value="UniProtKB-KW"/>
</dbReference>
<evidence type="ECO:0000256" key="1">
    <source>
        <dbReference type="ARBA" id="ARBA00004173"/>
    </source>
</evidence>
<dbReference type="EMBL" id="KK207686">
    <property type="protein sequence ID" value="EZF57470.1"/>
    <property type="molecule type" value="Genomic_DNA"/>
</dbReference>
<name>A0A022WGB1_TRIRU</name>
<keyword evidence="4" id="KW-0496">Mitochondrion</keyword>
<evidence type="ECO:0000256" key="2">
    <source>
        <dbReference type="ARBA" id="ARBA00005557"/>
    </source>
</evidence>
<dbReference type="Gene3D" id="3.40.30.10">
    <property type="entry name" value="Glutaredoxin"/>
    <property type="match status" value="1"/>
</dbReference>
<evidence type="ECO:0000256" key="5">
    <source>
        <dbReference type="ARBA" id="ARBA00023274"/>
    </source>
</evidence>
<dbReference type="AlphaFoldDB" id="A0A022WGB1"/>
<accession>A0A022WGB1</accession>
<comment type="subcellular location">
    <subcellularLocation>
        <location evidence="1">Mitochondrion</location>
    </subcellularLocation>
</comment>